<dbReference type="InterPro" id="IPR001387">
    <property type="entry name" value="Cro/C1-type_HTH"/>
</dbReference>
<reference evidence="2 3" key="1">
    <citation type="submission" date="2018-08" db="EMBL/GenBank/DDBJ databases">
        <title>Streptomyces NEAU-D10 sp. nov., a novel Actinomycete isolated from soil.</title>
        <authorList>
            <person name="Jin L."/>
        </authorList>
    </citation>
    <scope>NUCLEOTIDE SEQUENCE [LARGE SCALE GENOMIC DNA]</scope>
    <source>
        <strain evidence="2 3">NEAU-D10</strain>
    </source>
</reference>
<sequence>MSGAEGFAELMNRSSLGSPTARSFCARTPAQSAERVRRIAGLEALEDYVSADPQGSLARQLAGATMRQLREDAGLPGADVAHRMGWSSAKFHRFERGMTRVSEPDITVLLELYEADERFADLMVRLVRKAAEPGWWEEKYSRLVPEWLGHLISLQEGADCIRSFESLRVPSLLQTADYAESLLQVGHPVLNRKESARRTELLMERQARLSGRRAHCLTTAPLVWALIDESALYREVGGRDVMREQLQHLLGKTESPDGLKVALRIVPMRSSAASAAGVSAFSFLRFALEVVPDTIFVRNPSSAQLITGERETDSWRMLLDRLAVDALSIDETRRLLAEAIRALR</sequence>
<dbReference type="EMBL" id="QUAC01000116">
    <property type="protein sequence ID" value="REK89621.1"/>
    <property type="molecule type" value="Genomic_DNA"/>
</dbReference>
<dbReference type="Proteomes" id="UP000262477">
    <property type="component" value="Unassembled WGS sequence"/>
</dbReference>
<keyword evidence="3" id="KW-1185">Reference proteome</keyword>
<dbReference type="AlphaFoldDB" id="A0A371Q4L9"/>
<dbReference type="InterPro" id="IPR043917">
    <property type="entry name" value="DUF5753"/>
</dbReference>
<dbReference type="Gene3D" id="1.10.260.40">
    <property type="entry name" value="lambda repressor-like DNA-binding domains"/>
    <property type="match status" value="1"/>
</dbReference>
<evidence type="ECO:0000313" key="3">
    <source>
        <dbReference type="Proteomes" id="UP000262477"/>
    </source>
</evidence>
<dbReference type="CDD" id="cd00093">
    <property type="entry name" value="HTH_XRE"/>
    <property type="match status" value="1"/>
</dbReference>
<feature type="domain" description="DUF5753" evidence="1">
    <location>
        <begin position="150"/>
        <end position="338"/>
    </location>
</feature>
<dbReference type="GO" id="GO:0003677">
    <property type="term" value="F:DNA binding"/>
    <property type="evidence" value="ECO:0007669"/>
    <property type="project" value="InterPro"/>
</dbReference>
<gene>
    <name evidence="2" type="ORF">DY245_14905</name>
</gene>
<protein>
    <submittedName>
        <fullName evidence="2">XRE family transcriptional regulator</fullName>
    </submittedName>
</protein>
<name>A0A371Q4L9_STRIH</name>
<dbReference type="Pfam" id="PF13560">
    <property type="entry name" value="HTH_31"/>
    <property type="match status" value="1"/>
</dbReference>
<dbReference type="OrthoDB" id="4165085at2"/>
<accession>A0A371Q4L9</accession>
<proteinExistence type="predicted"/>
<dbReference type="RefSeq" id="WP_128507488.1">
    <property type="nucleotide sequence ID" value="NZ_QUAC01000116.1"/>
</dbReference>
<comment type="caution">
    <text evidence="2">The sequence shown here is derived from an EMBL/GenBank/DDBJ whole genome shotgun (WGS) entry which is preliminary data.</text>
</comment>
<evidence type="ECO:0000259" key="1">
    <source>
        <dbReference type="Pfam" id="PF19054"/>
    </source>
</evidence>
<evidence type="ECO:0000313" key="2">
    <source>
        <dbReference type="EMBL" id="REK89621.1"/>
    </source>
</evidence>
<organism evidence="2 3">
    <name type="scientific">Streptomyces inhibens</name>
    <dbReference type="NCBI Taxonomy" id="2293571"/>
    <lineage>
        <taxon>Bacteria</taxon>
        <taxon>Bacillati</taxon>
        <taxon>Actinomycetota</taxon>
        <taxon>Actinomycetes</taxon>
        <taxon>Kitasatosporales</taxon>
        <taxon>Streptomycetaceae</taxon>
        <taxon>Streptomyces</taxon>
    </lineage>
</organism>
<dbReference type="Pfam" id="PF19054">
    <property type="entry name" value="DUF5753"/>
    <property type="match status" value="1"/>
</dbReference>
<dbReference type="SUPFAM" id="SSF47413">
    <property type="entry name" value="lambda repressor-like DNA-binding domains"/>
    <property type="match status" value="1"/>
</dbReference>
<dbReference type="InterPro" id="IPR010982">
    <property type="entry name" value="Lambda_DNA-bd_dom_sf"/>
</dbReference>